<gene>
    <name evidence="7" type="ORF">F0562_000008</name>
</gene>
<evidence type="ECO:0000256" key="3">
    <source>
        <dbReference type="ARBA" id="ARBA00022676"/>
    </source>
</evidence>
<dbReference type="PANTHER" id="PTHR11062:SF282">
    <property type="entry name" value="XYLOGLUCAN GALACTOSYLTRANSFERASE GT11-RELATED"/>
    <property type="match status" value="1"/>
</dbReference>
<dbReference type="PANTHER" id="PTHR11062">
    <property type="entry name" value="EXOSTOSIN HEPARAN SULFATE GLYCOSYLTRANSFERASE -RELATED"/>
    <property type="match status" value="1"/>
</dbReference>
<name>A0A5J5C0A7_9ASTE</name>
<feature type="domain" description="Exostosin GT47" evidence="6">
    <location>
        <begin position="93"/>
        <end position="425"/>
    </location>
</feature>
<keyword evidence="4" id="KW-0735">Signal-anchor</keyword>
<dbReference type="InterPro" id="IPR040911">
    <property type="entry name" value="Exostosin_GT47"/>
</dbReference>
<keyword evidence="5" id="KW-0333">Golgi apparatus</keyword>
<keyword evidence="3" id="KW-0328">Glycosyltransferase</keyword>
<dbReference type="InterPro" id="IPR004263">
    <property type="entry name" value="Exostosin"/>
</dbReference>
<evidence type="ECO:0000259" key="6">
    <source>
        <dbReference type="Pfam" id="PF03016"/>
    </source>
</evidence>
<protein>
    <recommendedName>
        <fullName evidence="6">Exostosin GT47 domain-containing protein</fullName>
    </recommendedName>
</protein>
<keyword evidence="3" id="KW-0808">Transferase</keyword>
<dbReference type="GO" id="GO:0016757">
    <property type="term" value="F:glycosyltransferase activity"/>
    <property type="evidence" value="ECO:0007669"/>
    <property type="project" value="UniProtKB-KW"/>
</dbReference>
<comment type="subcellular location">
    <subcellularLocation>
        <location evidence="1">Golgi apparatus membrane</location>
        <topology evidence="1">Single-pass type II membrane protein</topology>
    </subcellularLocation>
</comment>
<keyword evidence="4" id="KW-0812">Transmembrane</keyword>
<sequence length="532" mass="61581">MHFGDSSMRAYRDQMEKQIIIGKCSREFWCGNNGVTFFFNNANSFISRESSFHGFAGNSSQTASPFPITKYKDPLVENSTKTFSQQPSPALDSCSGRYIYVHEIPSRFNDDILKNCSLLNKWSNMCQSILNMGLGPRAVDSDGILQNKSWFVTNQFVLEIIFRNRMKQYKCLTNDSSLASAIYVPFYAGLDVGRYLWGFNTSVRDSAPLDLIKWLTEKPEWKYLWGRDHFFVAGRVTWDFRRGDDIESDWGNKLMSLPESKNMTMLVIESSPWSSKDFAIPYPTYFHPSTDREVFQWQNKMRRQKRRYLFSFVGAPRPNLQDSIRGEIFKQCLTSRRKCKLLDCASNNCHNPVYVMKMFRSSIFCLQPPGDSYTRRSTFDSILAGCIPVFFHPGSAYIQYIWHLPKNYTKYSVFIPENAMKEGKANIEKILLGISKDEVVAMREEVVRLIPRVIYANPRSRLENIEDAFDIAVKEVLQRVDNIRRELKEGRSSSAEFGEENSWKYSLSETVGEHEWDSFFSKTNIANSSRAT</sequence>
<dbReference type="GO" id="GO:0000139">
    <property type="term" value="C:Golgi membrane"/>
    <property type="evidence" value="ECO:0007669"/>
    <property type="project" value="UniProtKB-SubCell"/>
</dbReference>
<evidence type="ECO:0000313" key="7">
    <source>
        <dbReference type="EMBL" id="KAA8548324.1"/>
    </source>
</evidence>
<dbReference type="OrthoDB" id="1924787at2759"/>
<dbReference type="EMBL" id="CM018031">
    <property type="protein sequence ID" value="KAA8548324.1"/>
    <property type="molecule type" value="Genomic_DNA"/>
</dbReference>
<evidence type="ECO:0000313" key="8">
    <source>
        <dbReference type="Proteomes" id="UP000325577"/>
    </source>
</evidence>
<dbReference type="Pfam" id="PF03016">
    <property type="entry name" value="Exostosin_GT47"/>
    <property type="match status" value="1"/>
</dbReference>
<evidence type="ECO:0000256" key="1">
    <source>
        <dbReference type="ARBA" id="ARBA00004323"/>
    </source>
</evidence>
<evidence type="ECO:0000256" key="4">
    <source>
        <dbReference type="ARBA" id="ARBA00022968"/>
    </source>
</evidence>
<reference evidence="7 8" key="1">
    <citation type="submission" date="2019-09" db="EMBL/GenBank/DDBJ databases">
        <title>A chromosome-level genome assembly of the Chinese tupelo Nyssa sinensis.</title>
        <authorList>
            <person name="Yang X."/>
            <person name="Kang M."/>
            <person name="Yang Y."/>
            <person name="Xiong H."/>
            <person name="Wang M."/>
            <person name="Zhang Z."/>
            <person name="Wang Z."/>
            <person name="Wu H."/>
            <person name="Ma T."/>
            <person name="Liu J."/>
            <person name="Xi Z."/>
        </authorList>
    </citation>
    <scope>NUCLEOTIDE SEQUENCE [LARGE SCALE GENOMIC DNA]</scope>
    <source>
        <strain evidence="7">J267</strain>
        <tissue evidence="7">Leaf</tissue>
    </source>
</reference>
<evidence type="ECO:0000256" key="2">
    <source>
        <dbReference type="ARBA" id="ARBA00010271"/>
    </source>
</evidence>
<evidence type="ECO:0000256" key="5">
    <source>
        <dbReference type="ARBA" id="ARBA00023034"/>
    </source>
</evidence>
<comment type="similarity">
    <text evidence="2">Belongs to the glycosyltransferase 47 family.</text>
</comment>
<dbReference type="AlphaFoldDB" id="A0A5J5C0A7"/>
<dbReference type="Proteomes" id="UP000325577">
    <property type="component" value="Linkage Group LG0"/>
</dbReference>
<proteinExistence type="inferred from homology"/>
<accession>A0A5J5C0A7</accession>
<keyword evidence="8" id="KW-1185">Reference proteome</keyword>
<organism evidence="7 8">
    <name type="scientific">Nyssa sinensis</name>
    <dbReference type="NCBI Taxonomy" id="561372"/>
    <lineage>
        <taxon>Eukaryota</taxon>
        <taxon>Viridiplantae</taxon>
        <taxon>Streptophyta</taxon>
        <taxon>Embryophyta</taxon>
        <taxon>Tracheophyta</taxon>
        <taxon>Spermatophyta</taxon>
        <taxon>Magnoliopsida</taxon>
        <taxon>eudicotyledons</taxon>
        <taxon>Gunneridae</taxon>
        <taxon>Pentapetalae</taxon>
        <taxon>asterids</taxon>
        <taxon>Cornales</taxon>
        <taxon>Nyssaceae</taxon>
        <taxon>Nyssa</taxon>
    </lineage>
</organism>